<dbReference type="InterPro" id="IPR029064">
    <property type="entry name" value="Ribosomal_eL30-like_sf"/>
</dbReference>
<dbReference type="CDD" id="cd18095">
    <property type="entry name" value="SpoU-like_rRNA-MTase"/>
    <property type="match status" value="1"/>
</dbReference>
<organism evidence="5 6">
    <name type="scientific">Sutterella parvirubra YIT 11816</name>
    <dbReference type="NCBI Taxonomy" id="762967"/>
    <lineage>
        <taxon>Bacteria</taxon>
        <taxon>Pseudomonadati</taxon>
        <taxon>Pseudomonadota</taxon>
        <taxon>Betaproteobacteria</taxon>
        <taxon>Burkholderiales</taxon>
        <taxon>Sutterellaceae</taxon>
        <taxon>Sutterella</taxon>
    </lineage>
</organism>
<dbReference type="InterPro" id="IPR029028">
    <property type="entry name" value="Alpha/beta_knot_MTases"/>
</dbReference>
<dbReference type="SUPFAM" id="SSF55315">
    <property type="entry name" value="L30e-like"/>
    <property type="match status" value="1"/>
</dbReference>
<dbReference type="InterPro" id="IPR001537">
    <property type="entry name" value="SpoU_MeTrfase"/>
</dbReference>
<dbReference type="HOGENOM" id="CLU_021322_3_2_4"/>
<sequence>MSRTIIESDANPRMKRWRKLAKEARAVKREGATLIEGIHLAESALENPKIAVDAVLLSEKTATDEALDLAEALMREKNARVYVLADRLYDELAPVEHGVGIMCEMPVPKTDALDFGSADVLYLDGIQDAGNAGTLIRTAVAAGFRTIAASPGTAQLWAPKVLRAGMGAHFGARIFEGVTPEAFRGAFKGQILAADARGGENLFTAPMATDGPVAWIMGAEGPGVSDAALAVADARRLIPIEAACESLNVGAAAAVCLFETRRRRMI</sequence>
<dbReference type="PANTHER" id="PTHR43191">
    <property type="entry name" value="RRNA METHYLTRANSFERASE 3"/>
    <property type="match status" value="1"/>
</dbReference>
<dbReference type="PANTHER" id="PTHR43191:SF2">
    <property type="entry name" value="RRNA METHYLTRANSFERASE 3, MITOCHONDRIAL"/>
    <property type="match status" value="1"/>
</dbReference>
<dbReference type="InterPro" id="IPR013123">
    <property type="entry name" value="SpoU_subst-bd"/>
</dbReference>
<dbReference type="Pfam" id="PF22435">
    <property type="entry name" value="MRM3-like_sub_bind"/>
    <property type="match status" value="1"/>
</dbReference>
<comment type="caution">
    <text evidence="5">The sequence shown here is derived from an EMBL/GenBank/DDBJ whole genome shotgun (WGS) entry which is preliminary data.</text>
</comment>
<dbReference type="GO" id="GO:0032259">
    <property type="term" value="P:methylation"/>
    <property type="evidence" value="ECO:0007669"/>
    <property type="project" value="UniProtKB-KW"/>
</dbReference>
<dbReference type="Gene3D" id="3.30.1330.30">
    <property type="match status" value="1"/>
</dbReference>
<feature type="domain" description="RNA 2-O ribose methyltransferase substrate binding" evidence="4">
    <location>
        <begin position="34"/>
        <end position="109"/>
    </location>
</feature>
<dbReference type="Proteomes" id="UP000004956">
    <property type="component" value="Unassembled WGS sequence"/>
</dbReference>
<dbReference type="GO" id="GO:0005737">
    <property type="term" value="C:cytoplasm"/>
    <property type="evidence" value="ECO:0007669"/>
    <property type="project" value="UniProtKB-ARBA"/>
</dbReference>
<dbReference type="GO" id="GO:0003723">
    <property type="term" value="F:RNA binding"/>
    <property type="evidence" value="ECO:0007669"/>
    <property type="project" value="InterPro"/>
</dbReference>
<keyword evidence="2 5" id="KW-0489">Methyltransferase</keyword>
<keyword evidence="3 5" id="KW-0808">Transferase</keyword>
<evidence type="ECO:0000256" key="1">
    <source>
        <dbReference type="ARBA" id="ARBA00007228"/>
    </source>
</evidence>
<keyword evidence="6" id="KW-1185">Reference proteome</keyword>
<evidence type="ECO:0000256" key="3">
    <source>
        <dbReference type="ARBA" id="ARBA00022679"/>
    </source>
</evidence>
<dbReference type="Gene3D" id="3.40.1280.10">
    <property type="match status" value="1"/>
</dbReference>
<dbReference type="AlphaFoldDB" id="H3KHM4"/>
<name>H3KHM4_9BURK</name>
<reference evidence="5 6" key="1">
    <citation type="submission" date="2011-11" db="EMBL/GenBank/DDBJ databases">
        <authorList>
            <person name="Weinstock G."/>
            <person name="Sodergren E."/>
            <person name="Clifton S."/>
            <person name="Fulton L."/>
            <person name="Fulton B."/>
            <person name="Courtney L."/>
            <person name="Fronick C."/>
            <person name="Harrison M."/>
            <person name="Strong C."/>
            <person name="Farmer C."/>
            <person name="Delahaunty K."/>
            <person name="Markovic C."/>
            <person name="Hall O."/>
            <person name="Minx P."/>
            <person name="Tomlinson C."/>
            <person name="Mitreva M."/>
            <person name="Hou S."/>
            <person name="Chen J."/>
            <person name="Wollam A."/>
            <person name="Pepin K.H."/>
            <person name="Johnson M."/>
            <person name="Bhonagiri V."/>
            <person name="Zhang X."/>
            <person name="Suruliraj S."/>
            <person name="Warren W."/>
            <person name="Chinwalla A."/>
            <person name="Mardis E.R."/>
            <person name="Wilson R.K."/>
        </authorList>
    </citation>
    <scope>NUCLEOTIDE SEQUENCE [LARGE SCALE GENOMIC DNA]</scope>
    <source>
        <strain evidence="5 6">YIT 11816</strain>
    </source>
</reference>
<accession>H3KHM4</accession>
<dbReference type="SUPFAM" id="SSF75217">
    <property type="entry name" value="alpha/beta knot"/>
    <property type="match status" value="1"/>
</dbReference>
<dbReference type="InterPro" id="IPR051259">
    <property type="entry name" value="rRNA_Methyltransferase"/>
</dbReference>
<gene>
    <name evidence="5" type="ORF">HMPREF9440_02270</name>
</gene>
<evidence type="ECO:0000259" key="4">
    <source>
        <dbReference type="SMART" id="SM00967"/>
    </source>
</evidence>
<comment type="similarity">
    <text evidence="1">Belongs to the class IV-like SAM-binding methyltransferase superfamily. RNA methyltransferase TrmH family.</text>
</comment>
<dbReference type="PATRIC" id="fig|762967.3.peg.1787"/>
<evidence type="ECO:0000313" key="6">
    <source>
        <dbReference type="Proteomes" id="UP000004956"/>
    </source>
</evidence>
<dbReference type="Pfam" id="PF00588">
    <property type="entry name" value="SpoU_methylase"/>
    <property type="match status" value="1"/>
</dbReference>
<dbReference type="EMBL" id="AFBQ01000345">
    <property type="protein sequence ID" value="EHY30385.1"/>
    <property type="molecule type" value="Genomic_DNA"/>
</dbReference>
<dbReference type="InterPro" id="IPR053888">
    <property type="entry name" value="MRM3-like_sub_bind"/>
</dbReference>
<dbReference type="InterPro" id="IPR029026">
    <property type="entry name" value="tRNA_m1G_MTases_N"/>
</dbReference>
<proteinExistence type="inferred from homology"/>
<evidence type="ECO:0000256" key="2">
    <source>
        <dbReference type="ARBA" id="ARBA00022603"/>
    </source>
</evidence>
<dbReference type="OrthoDB" id="9794400at2"/>
<protein>
    <submittedName>
        <fullName evidence="5">RNA methyltransferase, TrmH family</fullName>
    </submittedName>
</protein>
<dbReference type="GO" id="GO:0006396">
    <property type="term" value="P:RNA processing"/>
    <property type="evidence" value="ECO:0007669"/>
    <property type="project" value="InterPro"/>
</dbReference>
<dbReference type="STRING" id="762967.HMPREF9440_02270"/>
<evidence type="ECO:0000313" key="5">
    <source>
        <dbReference type="EMBL" id="EHY30385.1"/>
    </source>
</evidence>
<dbReference type="GO" id="GO:0008173">
    <property type="term" value="F:RNA methyltransferase activity"/>
    <property type="evidence" value="ECO:0007669"/>
    <property type="project" value="InterPro"/>
</dbReference>
<dbReference type="RefSeq" id="WP_008543568.1">
    <property type="nucleotide sequence ID" value="NZ_JH605013.1"/>
</dbReference>
<dbReference type="SMART" id="SM00967">
    <property type="entry name" value="SpoU_sub_bind"/>
    <property type="match status" value="1"/>
</dbReference>